<accession>A0A0N4WMU3</accession>
<dbReference type="AlphaFoldDB" id="A0A0N4WMU3"/>
<dbReference type="WBParaSite" id="HPLM_0001255401-mRNA-1">
    <property type="protein sequence ID" value="HPLM_0001255401-mRNA-1"/>
    <property type="gene ID" value="HPLM_0001255401"/>
</dbReference>
<dbReference type="OrthoDB" id="5828726at2759"/>
<evidence type="ECO:0000313" key="2">
    <source>
        <dbReference type="Proteomes" id="UP000268014"/>
    </source>
</evidence>
<evidence type="ECO:0000313" key="1">
    <source>
        <dbReference type="EMBL" id="VDO45992.1"/>
    </source>
</evidence>
<reference evidence="3" key="1">
    <citation type="submission" date="2017-02" db="UniProtKB">
        <authorList>
            <consortium name="WormBaseParasite"/>
        </authorList>
    </citation>
    <scope>IDENTIFICATION</scope>
</reference>
<reference evidence="1 2" key="2">
    <citation type="submission" date="2018-11" db="EMBL/GenBank/DDBJ databases">
        <authorList>
            <consortium name="Pathogen Informatics"/>
        </authorList>
    </citation>
    <scope>NUCLEOTIDE SEQUENCE [LARGE SCALE GENOMIC DNA]</scope>
    <source>
        <strain evidence="1 2">MHpl1</strain>
    </source>
</reference>
<sequence length="138" mass="15137">MSVNIKRLTIGMIDARSLSTTALQFELGIAMEKTRCDTLGVTELRMKSNGSYILLPGKVLLHSASGTAHCGASFVVEQSLAYMVYSDGLAENDGLATLPQPLFIENLSYTLSHAALFMDDDNYVNRKRRRHPLIGSTI</sequence>
<proteinExistence type="predicted"/>
<dbReference type="Proteomes" id="UP000268014">
    <property type="component" value="Unassembled WGS sequence"/>
</dbReference>
<protein>
    <submittedName>
        <fullName evidence="3">AraC family transcriptional regulator</fullName>
    </submittedName>
</protein>
<keyword evidence="2" id="KW-1185">Reference proteome</keyword>
<name>A0A0N4WMU3_HAEPC</name>
<evidence type="ECO:0000313" key="3">
    <source>
        <dbReference type="WBParaSite" id="HPLM_0001255401-mRNA-1"/>
    </source>
</evidence>
<organism evidence="3">
    <name type="scientific">Haemonchus placei</name>
    <name type="common">Barber's pole worm</name>
    <dbReference type="NCBI Taxonomy" id="6290"/>
    <lineage>
        <taxon>Eukaryota</taxon>
        <taxon>Metazoa</taxon>
        <taxon>Ecdysozoa</taxon>
        <taxon>Nematoda</taxon>
        <taxon>Chromadorea</taxon>
        <taxon>Rhabditida</taxon>
        <taxon>Rhabditina</taxon>
        <taxon>Rhabditomorpha</taxon>
        <taxon>Strongyloidea</taxon>
        <taxon>Trichostrongylidae</taxon>
        <taxon>Haemonchus</taxon>
    </lineage>
</organism>
<dbReference type="EMBL" id="UZAF01017899">
    <property type="protein sequence ID" value="VDO45992.1"/>
    <property type="molecule type" value="Genomic_DNA"/>
</dbReference>
<gene>
    <name evidence="1" type="ORF">HPLM_LOCUS12546</name>
</gene>